<name>A0A161K9N7_9CAUD</name>
<dbReference type="Proteomes" id="UP000273619">
    <property type="component" value="Segment"/>
</dbReference>
<gene>
    <name evidence="2" type="ORF">SHL_00027</name>
</gene>
<dbReference type="EMBL" id="LN889756">
    <property type="protein sequence ID" value="CUR50717.1"/>
    <property type="molecule type" value="Genomic_DNA"/>
</dbReference>
<sequence>MSQRTQALKDALQDLEERMKLAVNAHEAAKSVFARFEGPVSHPMYATLRDDVDRTLTHSRVLQALWHRTKADLLDQQTKDHE</sequence>
<keyword evidence="1" id="KW-0175">Coiled coil</keyword>
<reference evidence="3" key="1">
    <citation type="submission" date="2015-10" db="EMBL/GenBank/DDBJ databases">
        <authorList>
            <person name="Millard A."/>
        </authorList>
    </citation>
    <scope>NUCLEOTIDE SEQUENCE [LARGE SCALE GENOMIC DNA]</scope>
</reference>
<organism evidence="2 3">
    <name type="scientific">Pseudomonas phage shl2</name>
    <dbReference type="NCBI Taxonomy" id="1729933"/>
    <lineage>
        <taxon>Viruses</taxon>
        <taxon>Duplodnaviria</taxon>
        <taxon>Heunggongvirae</taxon>
        <taxon>Uroviricota</taxon>
        <taxon>Caudoviricetes</taxon>
        <taxon>Autographivirales</taxon>
        <taxon>Autotranscriptaviridae</taxon>
        <taxon>Studiervirinae</taxon>
        <taxon>Hennigervirus</taxon>
        <taxon>Hennigervirus shl2</taxon>
        <taxon>Ghunavirus shl2</taxon>
    </lineage>
</organism>
<evidence type="ECO:0000313" key="2">
    <source>
        <dbReference type="EMBL" id="CUR50717.1"/>
    </source>
</evidence>
<protein>
    <submittedName>
        <fullName evidence="2">Uncharacterized protein</fullName>
    </submittedName>
</protein>
<evidence type="ECO:0000313" key="3">
    <source>
        <dbReference type="Proteomes" id="UP000273619"/>
    </source>
</evidence>
<evidence type="ECO:0000256" key="1">
    <source>
        <dbReference type="SAM" id="Coils"/>
    </source>
</evidence>
<feature type="coiled-coil region" evidence="1">
    <location>
        <begin position="5"/>
        <end position="32"/>
    </location>
</feature>
<keyword evidence="3" id="KW-1185">Reference proteome</keyword>
<accession>A0A161K9N7</accession>
<proteinExistence type="predicted"/>